<dbReference type="EMBL" id="CP017480">
    <property type="protein sequence ID" value="APG04680.1"/>
    <property type="molecule type" value="Genomic_DNA"/>
</dbReference>
<dbReference type="Pfam" id="PF01841">
    <property type="entry name" value="Transglut_core"/>
    <property type="match status" value="1"/>
</dbReference>
<name>A0A0G9HEK4_9GAMM</name>
<dbReference type="InterPro" id="IPR002931">
    <property type="entry name" value="Transglutaminase-like"/>
</dbReference>
<dbReference type="PANTHER" id="PTHR33490">
    <property type="entry name" value="BLR5614 PROTEIN-RELATED"/>
    <property type="match status" value="1"/>
</dbReference>
<reference evidence="2" key="1">
    <citation type="submission" date="2016-09" db="EMBL/GenBank/DDBJ databases">
        <authorList>
            <person name="Lysoe E."/>
        </authorList>
    </citation>
    <scope>NUCLEOTIDE SEQUENCE [LARGE SCALE GENOMIC DNA]</scope>
    <source>
        <strain evidence="2">LJ96T</strain>
    </source>
</reference>
<dbReference type="PANTHER" id="PTHR33490:SF3">
    <property type="entry name" value="CONSERVED INTEGRAL MEMBRANE PROTEIN"/>
    <property type="match status" value="1"/>
</dbReference>
<protein>
    <submittedName>
        <fullName evidence="1">Uncharacterized protein</fullName>
    </submittedName>
</protein>
<dbReference type="Proteomes" id="UP000182987">
    <property type="component" value="Chromosome"/>
</dbReference>
<sequence length="498" mass="54238">MRRRLAAVAVLLCLTATSALADQRWMTVLLDGRKVGSLQIDRDATGDKVTTTQVLNFRLTRVHTPILLQTRIQTLESALGAPLAFYATTNMSSQQNLVQGEVRDDGAFQVANTVGGQSKVNLLIWPTGASLAEGQRLSMVAHGFRQGTTYQIRNFDAVKQQVATVDVLVIGDEVIEMPDGNRETLHHLRQSLVGFTGDRSVDIWVDNQGYIRRGISPMLGFRLEMAACSEACAKAPDQDVDLLRAAMIQSPRPMVMALRAAPVRYTITVRGNFPQPFVETDEQHVTAIGDGVYTIDVGFGHMTSDEAAPSPEDIAPNAWVQSDSPQIRAFAKQIVGDATSDLQRMRRLRSYISDYISRKGLDVGYASALETMESRNGDCTEHAVLLTALARAVGIPARVVTGIVYVERMGGASRVFIPHAWTQAFINGRWISFDSAQRRFDSTHIALGVGNGDPWRFFAAMSTLGHITINRAIAASNLMDMPVPSGMTASSNGGKGSD</sequence>
<dbReference type="SMART" id="SM00460">
    <property type="entry name" value="TGc"/>
    <property type="match status" value="1"/>
</dbReference>
<dbReference type="AlphaFoldDB" id="A0A0G9HEK4"/>
<evidence type="ECO:0000313" key="2">
    <source>
        <dbReference type="Proteomes" id="UP000182987"/>
    </source>
</evidence>
<dbReference type="Gene3D" id="3.10.620.30">
    <property type="match status" value="1"/>
</dbReference>
<dbReference type="STRING" id="1440763.BJI69_12735"/>
<evidence type="ECO:0000313" key="1">
    <source>
        <dbReference type="EMBL" id="APG04680.1"/>
    </source>
</evidence>
<dbReference type="PATRIC" id="fig|1440763.5.peg.350"/>
<gene>
    <name evidence="1" type="ORF">BJI69_12735</name>
</gene>
<accession>A0A0G9HEK4</accession>
<dbReference type="KEGG" id="lrz:BJI69_12735"/>
<keyword evidence="2" id="KW-1185">Reference proteome</keyword>
<organism evidence="1 2">
    <name type="scientific">Luteibacter rhizovicinus DSM 16549</name>
    <dbReference type="NCBI Taxonomy" id="1440763"/>
    <lineage>
        <taxon>Bacteria</taxon>
        <taxon>Pseudomonadati</taxon>
        <taxon>Pseudomonadota</taxon>
        <taxon>Gammaproteobacteria</taxon>
        <taxon>Lysobacterales</taxon>
        <taxon>Rhodanobacteraceae</taxon>
        <taxon>Luteibacter</taxon>
    </lineage>
</organism>
<dbReference type="InterPro" id="IPR038765">
    <property type="entry name" value="Papain-like_cys_pep_sf"/>
</dbReference>
<proteinExistence type="predicted"/>
<dbReference type="RefSeq" id="WP_046966358.1">
    <property type="nucleotide sequence ID" value="NZ_CP017480.1"/>
</dbReference>
<dbReference type="SUPFAM" id="SSF54001">
    <property type="entry name" value="Cysteine proteinases"/>
    <property type="match status" value="1"/>
</dbReference>
<dbReference type="OrthoDB" id="9804872at2"/>